<dbReference type="Proteomes" id="UP001172386">
    <property type="component" value="Unassembled WGS sequence"/>
</dbReference>
<gene>
    <name evidence="1" type="ORF">H2198_002297</name>
</gene>
<name>A0ACC3AEB1_9EURO</name>
<accession>A0ACC3AEB1</accession>
<keyword evidence="2" id="KW-1185">Reference proteome</keyword>
<dbReference type="EMBL" id="JAPDRQ010000028">
    <property type="protein sequence ID" value="KAJ9660758.1"/>
    <property type="molecule type" value="Genomic_DNA"/>
</dbReference>
<evidence type="ECO:0000313" key="2">
    <source>
        <dbReference type="Proteomes" id="UP001172386"/>
    </source>
</evidence>
<sequence>MLGLLLRVQDYWHDVAAGLAERSWNGESRFSKLRQEIDKIALQDEDTLRPNLDTLRTLVREKKIEGVLCALVWHICIVALNHPFVALRLARDQQMLWANAMPRAFLEERVNVCLTGAKSISNICEEITLNNGFFCSPVM</sequence>
<comment type="caution">
    <text evidence="1">The sequence shown here is derived from an EMBL/GenBank/DDBJ whole genome shotgun (WGS) entry which is preliminary data.</text>
</comment>
<feature type="non-terminal residue" evidence="1">
    <location>
        <position position="139"/>
    </location>
</feature>
<organism evidence="1 2">
    <name type="scientific">Neophaeococcomyces mojaviensis</name>
    <dbReference type="NCBI Taxonomy" id="3383035"/>
    <lineage>
        <taxon>Eukaryota</taxon>
        <taxon>Fungi</taxon>
        <taxon>Dikarya</taxon>
        <taxon>Ascomycota</taxon>
        <taxon>Pezizomycotina</taxon>
        <taxon>Eurotiomycetes</taxon>
        <taxon>Chaetothyriomycetidae</taxon>
        <taxon>Chaetothyriales</taxon>
        <taxon>Chaetothyriales incertae sedis</taxon>
        <taxon>Neophaeococcomyces</taxon>
    </lineage>
</organism>
<evidence type="ECO:0000313" key="1">
    <source>
        <dbReference type="EMBL" id="KAJ9660758.1"/>
    </source>
</evidence>
<proteinExistence type="predicted"/>
<protein>
    <submittedName>
        <fullName evidence="1">Uncharacterized protein</fullName>
    </submittedName>
</protein>
<reference evidence="1" key="1">
    <citation type="submission" date="2022-10" db="EMBL/GenBank/DDBJ databases">
        <title>Culturing micro-colonial fungi from biological soil crusts in the Mojave desert and describing Neophaeococcomyces mojavensis, and introducing the new genera and species Taxawa tesnikishii.</title>
        <authorList>
            <person name="Kurbessoian T."/>
            <person name="Stajich J.E."/>
        </authorList>
    </citation>
    <scope>NUCLEOTIDE SEQUENCE</scope>
    <source>
        <strain evidence="1">JES_112</strain>
    </source>
</reference>